<dbReference type="GO" id="GO:0005198">
    <property type="term" value="F:structural molecule activity"/>
    <property type="evidence" value="ECO:0007669"/>
    <property type="project" value="InterPro"/>
</dbReference>
<dbReference type="EMBL" id="JBEDUW010000005">
    <property type="protein sequence ID" value="KAK9926705.1"/>
    <property type="molecule type" value="Genomic_DNA"/>
</dbReference>
<accession>A0AAW1WP48</accession>
<protein>
    <recommendedName>
        <fullName evidence="2">Coatomer beta subunit C-terminal domain-containing protein</fullName>
    </recommendedName>
</protein>
<name>A0AAW1WP48_RUBAR</name>
<dbReference type="Proteomes" id="UP001457282">
    <property type="component" value="Unassembled WGS sequence"/>
</dbReference>
<dbReference type="InterPro" id="IPR011710">
    <property type="entry name" value="Coatomer_bsu_C"/>
</dbReference>
<comment type="caution">
    <text evidence="3">The sequence shown here is derived from an EMBL/GenBank/DDBJ whole genome shotgun (WGS) entry which is preliminary data.</text>
</comment>
<feature type="domain" description="Coatomer beta subunit C-terminal" evidence="2">
    <location>
        <begin position="613"/>
        <end position="680"/>
    </location>
</feature>
<dbReference type="GO" id="GO:0008270">
    <property type="term" value="F:zinc ion binding"/>
    <property type="evidence" value="ECO:0007669"/>
    <property type="project" value="InterPro"/>
</dbReference>
<dbReference type="AlphaFoldDB" id="A0AAW1WP48"/>
<gene>
    <name evidence="3" type="ORF">M0R45_023918</name>
</gene>
<organism evidence="3 4">
    <name type="scientific">Rubus argutus</name>
    <name type="common">Southern blackberry</name>
    <dbReference type="NCBI Taxonomy" id="59490"/>
    <lineage>
        <taxon>Eukaryota</taxon>
        <taxon>Viridiplantae</taxon>
        <taxon>Streptophyta</taxon>
        <taxon>Embryophyta</taxon>
        <taxon>Tracheophyta</taxon>
        <taxon>Spermatophyta</taxon>
        <taxon>Magnoliopsida</taxon>
        <taxon>eudicotyledons</taxon>
        <taxon>Gunneridae</taxon>
        <taxon>Pentapetalae</taxon>
        <taxon>rosids</taxon>
        <taxon>fabids</taxon>
        <taxon>Rosales</taxon>
        <taxon>Rosaceae</taxon>
        <taxon>Rosoideae</taxon>
        <taxon>Rosoideae incertae sedis</taxon>
        <taxon>Rubus</taxon>
    </lineage>
</organism>
<dbReference type="PANTHER" id="PTHR10635">
    <property type="entry name" value="COATOMER SUBUNIT BETA"/>
    <property type="match status" value="1"/>
</dbReference>
<evidence type="ECO:0000313" key="4">
    <source>
        <dbReference type="Proteomes" id="UP001457282"/>
    </source>
</evidence>
<dbReference type="Pfam" id="PF14223">
    <property type="entry name" value="Retrotran_gag_2"/>
    <property type="match status" value="1"/>
</dbReference>
<dbReference type="PANTHER" id="PTHR10635:SF0">
    <property type="entry name" value="COATOMER SUBUNIT BETA"/>
    <property type="match status" value="1"/>
</dbReference>
<evidence type="ECO:0000256" key="1">
    <source>
        <dbReference type="SAM" id="MobiDB-lite"/>
    </source>
</evidence>
<proteinExistence type="predicted"/>
<dbReference type="Pfam" id="PF07718">
    <property type="entry name" value="Coatamer_beta_C"/>
    <property type="match status" value="1"/>
</dbReference>
<dbReference type="InterPro" id="IPR016460">
    <property type="entry name" value="COPB1"/>
</dbReference>
<feature type="region of interest" description="Disordered" evidence="1">
    <location>
        <begin position="391"/>
        <end position="424"/>
    </location>
</feature>
<dbReference type="Gene3D" id="4.10.60.10">
    <property type="entry name" value="Zinc finger, CCHC-type"/>
    <property type="match status" value="1"/>
</dbReference>
<evidence type="ECO:0000259" key="2">
    <source>
        <dbReference type="Pfam" id="PF07718"/>
    </source>
</evidence>
<dbReference type="InterPro" id="IPR036875">
    <property type="entry name" value="Znf_CCHC_sf"/>
</dbReference>
<dbReference type="GO" id="GO:0006891">
    <property type="term" value="P:intra-Golgi vesicle-mediated transport"/>
    <property type="evidence" value="ECO:0007669"/>
    <property type="project" value="TreeGrafter"/>
</dbReference>
<dbReference type="GO" id="GO:0006886">
    <property type="term" value="P:intracellular protein transport"/>
    <property type="evidence" value="ECO:0007669"/>
    <property type="project" value="InterPro"/>
</dbReference>
<feature type="compositionally biased region" description="Basic and acidic residues" evidence="1">
    <location>
        <begin position="170"/>
        <end position="180"/>
    </location>
</feature>
<dbReference type="GO" id="GO:0030126">
    <property type="term" value="C:COPI vesicle coat"/>
    <property type="evidence" value="ECO:0007669"/>
    <property type="project" value="InterPro"/>
</dbReference>
<keyword evidence="4" id="KW-1185">Reference proteome</keyword>
<dbReference type="GO" id="GO:0006888">
    <property type="term" value="P:endoplasmic reticulum to Golgi vesicle-mediated transport"/>
    <property type="evidence" value="ECO:0007669"/>
    <property type="project" value="TreeGrafter"/>
</dbReference>
<reference evidence="3 4" key="1">
    <citation type="journal article" date="2023" name="G3 (Bethesda)">
        <title>A chromosome-length genome assembly and annotation of blackberry (Rubus argutus, cv. 'Hillquist').</title>
        <authorList>
            <person name="Bruna T."/>
            <person name="Aryal R."/>
            <person name="Dudchenko O."/>
            <person name="Sargent D.J."/>
            <person name="Mead D."/>
            <person name="Buti M."/>
            <person name="Cavallini A."/>
            <person name="Hytonen T."/>
            <person name="Andres J."/>
            <person name="Pham M."/>
            <person name="Weisz D."/>
            <person name="Mascagni F."/>
            <person name="Usai G."/>
            <person name="Natali L."/>
            <person name="Bassil N."/>
            <person name="Fernandez G.E."/>
            <person name="Lomsadze A."/>
            <person name="Armour M."/>
            <person name="Olukolu B."/>
            <person name="Poorten T."/>
            <person name="Britton C."/>
            <person name="Davik J."/>
            <person name="Ashrafi H."/>
            <person name="Aiden E.L."/>
            <person name="Borodovsky M."/>
            <person name="Worthington M."/>
        </authorList>
    </citation>
    <scope>NUCLEOTIDE SEQUENCE [LARGE SCALE GENOMIC DNA]</scope>
    <source>
        <strain evidence="3">PI 553951</strain>
    </source>
</reference>
<evidence type="ECO:0000313" key="3">
    <source>
        <dbReference type="EMBL" id="KAK9926705.1"/>
    </source>
</evidence>
<dbReference type="SUPFAM" id="SSF57756">
    <property type="entry name" value="Retrovirus zinc finger-like domains"/>
    <property type="match status" value="1"/>
</dbReference>
<sequence length="706" mass="77461">MAFQGVSLAALTHSDVHSLLSVITVRLGERNFIKWRFQFQATLSGNGLFGYYDGTEVSPPRYALNTEGEAINEETADYKAWKQTDMALLCLLMATLDEDIVDVIIGCKTSRQAWLAIRHRFCTISRVSIEDKETPLTFRDLGTHLLAAERQIEGNFSFHSNMSTMVTRGDGTRSGERDGASRGWNSRGDGGKGKEAKQSGSGFECQNPKYKPQQATQQQQNRLSSNGPLVECQICLKKGHTVVYCFHRTDVPTDHPSLTIPTCQICGLKGHIALNCTHRTNFAYQGSILSVPQSMSSLVDPAPFFPFSVSCTTLSPAMPIPGAVVHLSQLPTELMGDHNSDAVVSTISDDYASTNGENDINSHVVTGEDDTMQCVNADLNVTIQDAYVDSNESHDSNVGDQADNSNADNNGGQNSEEYVGGASAGFNAKDNDVTHCDINGLSSSRRPIVLANGSNAPVLVQGSLASVENLRSLILSGDFFLESVVACKLTKPVLRLEDVLPSKVEVNKATTQAPLIMVSMLQLSQSSISPHPIDNDSHDRIILCIRMLCNKGEEVKRIWLQSCRQSFVKMLKAKKHWEPEETRAMAHISNALPGGLVDFYHRKSKRSLSLLELEDKVRDDLKHATGEFVEYGDDTNKLNCILLLTGFSDAVYAEAYVTVNHNIVLDVTIINRTKGTLQILCFPSPIFRTHCANLRLATLPEIEGEC</sequence>
<feature type="compositionally biased region" description="Polar residues" evidence="1">
    <location>
        <begin position="398"/>
        <end position="416"/>
    </location>
</feature>
<dbReference type="GO" id="GO:0003676">
    <property type="term" value="F:nucleic acid binding"/>
    <property type="evidence" value="ECO:0007669"/>
    <property type="project" value="InterPro"/>
</dbReference>
<feature type="region of interest" description="Disordered" evidence="1">
    <location>
        <begin position="163"/>
        <end position="222"/>
    </location>
</feature>